<gene>
    <name evidence="3" type="ORF">EDD40_0466</name>
</gene>
<dbReference type="PROSITE" id="PS50263">
    <property type="entry name" value="CN_HYDROLASE"/>
    <property type="match status" value="1"/>
</dbReference>
<reference evidence="3 4" key="1">
    <citation type="submission" date="2018-11" db="EMBL/GenBank/DDBJ databases">
        <title>Sequencing the genomes of 1000 actinobacteria strains.</title>
        <authorList>
            <person name="Klenk H.-P."/>
        </authorList>
    </citation>
    <scope>NUCLEOTIDE SEQUENCE [LARGE SCALE GENOMIC DNA]</scope>
    <source>
        <strain evidence="3 4">DSM 44231</strain>
    </source>
</reference>
<dbReference type="GO" id="GO:0033388">
    <property type="term" value="P:putrescine biosynthetic process from arginine"/>
    <property type="evidence" value="ECO:0007669"/>
    <property type="project" value="TreeGrafter"/>
</dbReference>
<dbReference type="InterPro" id="IPR036526">
    <property type="entry name" value="C-N_Hydrolase_sf"/>
</dbReference>
<evidence type="ECO:0000313" key="3">
    <source>
        <dbReference type="EMBL" id="ROP35244.1"/>
    </source>
</evidence>
<evidence type="ECO:0000256" key="1">
    <source>
        <dbReference type="ARBA" id="ARBA00022801"/>
    </source>
</evidence>
<accession>A0A3N1GY91</accession>
<dbReference type="EMBL" id="RJKM01000001">
    <property type="protein sequence ID" value="ROP35244.1"/>
    <property type="molecule type" value="Genomic_DNA"/>
</dbReference>
<dbReference type="RefSeq" id="WP_281277737.1">
    <property type="nucleotide sequence ID" value="NZ_RJKM01000001.1"/>
</dbReference>
<dbReference type="GO" id="GO:0050126">
    <property type="term" value="F:N-carbamoylputrescine amidase activity"/>
    <property type="evidence" value="ECO:0007669"/>
    <property type="project" value="TreeGrafter"/>
</dbReference>
<name>A0A3N1GY91_9PSEU</name>
<feature type="domain" description="CN hydrolase" evidence="2">
    <location>
        <begin position="2"/>
        <end position="245"/>
    </location>
</feature>
<dbReference type="AlphaFoldDB" id="A0A3N1GY91"/>
<dbReference type="Proteomes" id="UP000268727">
    <property type="component" value="Unassembled WGS sequence"/>
</dbReference>
<dbReference type="InterPro" id="IPR003010">
    <property type="entry name" value="C-N_Hydrolase"/>
</dbReference>
<evidence type="ECO:0000313" key="4">
    <source>
        <dbReference type="Proteomes" id="UP000268727"/>
    </source>
</evidence>
<dbReference type="Gene3D" id="3.60.110.10">
    <property type="entry name" value="Carbon-nitrogen hydrolase"/>
    <property type="match status" value="1"/>
</dbReference>
<dbReference type="SUPFAM" id="SSF56317">
    <property type="entry name" value="Carbon-nitrogen hydrolase"/>
    <property type="match status" value="1"/>
</dbReference>
<dbReference type="PANTHER" id="PTHR43674">
    <property type="entry name" value="NITRILASE C965.09-RELATED"/>
    <property type="match status" value="1"/>
</dbReference>
<comment type="caution">
    <text evidence="3">The sequence shown here is derived from an EMBL/GenBank/DDBJ whole genome shotgun (WGS) entry which is preliminary data.</text>
</comment>
<organism evidence="3 4">
    <name type="scientific">Saccharothrix texasensis</name>
    <dbReference type="NCBI Taxonomy" id="103734"/>
    <lineage>
        <taxon>Bacteria</taxon>
        <taxon>Bacillati</taxon>
        <taxon>Actinomycetota</taxon>
        <taxon>Actinomycetes</taxon>
        <taxon>Pseudonocardiales</taxon>
        <taxon>Pseudonocardiaceae</taxon>
        <taxon>Saccharothrix</taxon>
    </lineage>
</organism>
<dbReference type="InterPro" id="IPR050345">
    <property type="entry name" value="Aliph_Amidase/BUP"/>
</dbReference>
<dbReference type="PANTHER" id="PTHR43674:SF2">
    <property type="entry name" value="BETA-UREIDOPROPIONASE"/>
    <property type="match status" value="1"/>
</dbReference>
<keyword evidence="1 3" id="KW-0378">Hydrolase</keyword>
<proteinExistence type="predicted"/>
<protein>
    <submittedName>
        <fullName evidence="3">Putative amidohydrolase</fullName>
    </submittedName>
</protein>
<dbReference type="Pfam" id="PF00795">
    <property type="entry name" value="CN_hydrolase"/>
    <property type="match status" value="1"/>
</dbReference>
<dbReference type="CDD" id="cd07197">
    <property type="entry name" value="nitrilase"/>
    <property type="match status" value="1"/>
</dbReference>
<sequence>MITIAVAQPRCTPYDVAANVAAHVEAVRAAGARVVVFPELSLTGYHFDAPVVPFELVRPLVRACAETGTVAFAGAPVGGAFGGPGESGGGWGGGLVGGPNIGVLEVSGAGVRVAYRKMWLGGREAVRFRPGDAPAVVEVDGVRLGLAVCKDTGVPRHVADTVALGVDVYAAGVLEHAWDAGVVEERARRIALGHGVWVAIASFAGPTGEGYESTAGRSAVWDPSGGMITSAGTGVGAVGRAVIPNRATDGGA</sequence>
<keyword evidence="4" id="KW-1185">Reference proteome</keyword>
<evidence type="ECO:0000259" key="2">
    <source>
        <dbReference type="PROSITE" id="PS50263"/>
    </source>
</evidence>